<name>A0A4U8Q7U1_9FIRM</name>
<sequence>MTKFIGLLRVQILGTFGVNKLLHARDKKEKSRAVKVVIVAVILILLMFGYSTGLAIGYRVLGLTEMLPGMMLMAGAMVTIVLTFTGSTGVLFGMKDYDMVMSLPVSSASIILSRLLGVYILNLLVGCIALLPSIIVFGVTMHSSVDVWLMMLIGIFFAPLLPMTLALAVGALITAIASRFKYKNMVVIILSIAATIAVIAGSFSLQGGTVQLVEIGTMLSDAINRFYPPARMFSNALVQGSWMDFVLFLALSVIPAALFVALLAKFYKKINTAILNHHTKSNYKIGALSVRSPFMAAYKRELTKYTSCSIYIMNTSITAILMVVMGITLLFIKPDQIDKMMEMPGLFSNLQKYAPFVMILISSLCCTTSSTISLEGKSRWINCTMPVKNSLIYNSKIALNLTVLLPAIIVTGILFTIAFKPGLLNGILIFTVPAVYAFYISVLGLAINLKYPKYDWNNEVEVVKQSMSMGITMGVGALSAFVPIIAAVIFNQYIEIVLIAATIITGILTIALYRKTVNTGLYD</sequence>
<feature type="transmembrane region" description="Helical" evidence="1">
    <location>
        <begin position="425"/>
        <end position="449"/>
    </location>
</feature>
<feature type="transmembrane region" description="Helical" evidence="1">
    <location>
        <begin position="70"/>
        <end position="94"/>
    </location>
</feature>
<keyword evidence="1" id="KW-0472">Membrane</keyword>
<feature type="transmembrane region" description="Helical" evidence="1">
    <location>
        <begin position="496"/>
        <end position="513"/>
    </location>
</feature>
<evidence type="ECO:0000256" key="1">
    <source>
        <dbReference type="SAM" id="Phobius"/>
    </source>
</evidence>
<dbReference type="STRING" id="180332.GCA_000797495_03891"/>
<keyword evidence="1" id="KW-0812">Transmembrane</keyword>
<feature type="transmembrane region" description="Helical" evidence="1">
    <location>
        <begin position="310"/>
        <end position="333"/>
    </location>
</feature>
<organism evidence="2 3">
    <name type="scientific">Robinsoniella peoriensis</name>
    <dbReference type="NCBI Taxonomy" id="180332"/>
    <lineage>
        <taxon>Bacteria</taxon>
        <taxon>Bacillati</taxon>
        <taxon>Bacillota</taxon>
        <taxon>Clostridia</taxon>
        <taxon>Lachnospirales</taxon>
        <taxon>Lachnospiraceae</taxon>
        <taxon>Robinsoniella</taxon>
    </lineage>
</organism>
<feature type="transmembrane region" description="Helical" evidence="1">
    <location>
        <begin position="36"/>
        <end position="58"/>
    </location>
</feature>
<feature type="transmembrane region" description="Helical" evidence="1">
    <location>
        <begin position="245"/>
        <end position="264"/>
    </location>
</feature>
<evidence type="ECO:0000313" key="2">
    <source>
        <dbReference type="EMBL" id="TLD01005.1"/>
    </source>
</evidence>
<gene>
    <name evidence="2" type="ORF">DSM106044_02207</name>
</gene>
<comment type="caution">
    <text evidence="2">The sequence shown here is derived from an EMBL/GenBank/DDBJ whole genome shotgun (WGS) entry which is preliminary data.</text>
</comment>
<keyword evidence="3" id="KW-1185">Reference proteome</keyword>
<protein>
    <submittedName>
        <fullName evidence="2">Uncharacterized protein</fullName>
    </submittedName>
</protein>
<feature type="transmembrane region" description="Helical" evidence="1">
    <location>
        <begin position="147"/>
        <end position="173"/>
    </location>
</feature>
<dbReference type="EMBL" id="QGQD01000045">
    <property type="protein sequence ID" value="TLD01005.1"/>
    <property type="molecule type" value="Genomic_DNA"/>
</dbReference>
<dbReference type="RefSeq" id="WP_138002440.1">
    <property type="nucleotide sequence ID" value="NZ_QGQD01000045.1"/>
</dbReference>
<feature type="transmembrane region" description="Helical" evidence="1">
    <location>
        <begin position="185"/>
        <end position="205"/>
    </location>
</feature>
<evidence type="ECO:0000313" key="3">
    <source>
        <dbReference type="Proteomes" id="UP000306509"/>
    </source>
</evidence>
<dbReference type="AlphaFoldDB" id="A0A4U8Q7U1"/>
<feature type="transmembrane region" description="Helical" evidence="1">
    <location>
        <begin position="115"/>
        <end position="141"/>
    </location>
</feature>
<reference evidence="2 3" key="1">
    <citation type="journal article" date="2019" name="Anaerobe">
        <title>Detection of Robinsoniella peoriensis in multiple bone samples of a trauma patient.</title>
        <authorList>
            <person name="Schrottner P."/>
            <person name="Hartwich K."/>
            <person name="Bunk B."/>
            <person name="Schober I."/>
            <person name="Helbig S."/>
            <person name="Rudolph W.W."/>
            <person name="Gunzer F."/>
        </authorList>
    </citation>
    <scope>NUCLEOTIDE SEQUENCE [LARGE SCALE GENOMIC DNA]</scope>
    <source>
        <strain evidence="2 3">DSM 106044</strain>
    </source>
</reference>
<dbReference type="Proteomes" id="UP000306509">
    <property type="component" value="Unassembled WGS sequence"/>
</dbReference>
<feature type="transmembrane region" description="Helical" evidence="1">
    <location>
        <begin position="397"/>
        <end position="419"/>
    </location>
</feature>
<feature type="transmembrane region" description="Helical" evidence="1">
    <location>
        <begin position="353"/>
        <end position="376"/>
    </location>
</feature>
<accession>A0A4U8Q7U1</accession>
<feature type="transmembrane region" description="Helical" evidence="1">
    <location>
        <begin position="470"/>
        <end position="490"/>
    </location>
</feature>
<proteinExistence type="predicted"/>
<keyword evidence="1" id="KW-1133">Transmembrane helix</keyword>